<keyword evidence="2" id="KW-1185">Reference proteome</keyword>
<name>A0A340WWV0_LIPVE</name>
<feature type="region of interest" description="Disordered" evidence="1">
    <location>
        <begin position="42"/>
        <end position="67"/>
    </location>
</feature>
<feature type="region of interest" description="Disordered" evidence="1">
    <location>
        <begin position="80"/>
        <end position="342"/>
    </location>
</feature>
<dbReference type="Proteomes" id="UP000265300">
    <property type="component" value="Unplaced"/>
</dbReference>
<evidence type="ECO:0000256" key="1">
    <source>
        <dbReference type="SAM" id="MobiDB-lite"/>
    </source>
</evidence>
<feature type="compositionally biased region" description="Low complexity" evidence="1">
    <location>
        <begin position="54"/>
        <end position="67"/>
    </location>
</feature>
<gene>
    <name evidence="3" type="primary">LOC103089155</name>
</gene>
<protein>
    <submittedName>
        <fullName evidence="3">Collagen alpha-2(I) chain-like</fullName>
    </submittedName>
</protein>
<organism evidence="2 3">
    <name type="scientific">Lipotes vexillifer</name>
    <name type="common">Yangtze river dolphin</name>
    <dbReference type="NCBI Taxonomy" id="118797"/>
    <lineage>
        <taxon>Eukaryota</taxon>
        <taxon>Metazoa</taxon>
        <taxon>Chordata</taxon>
        <taxon>Craniata</taxon>
        <taxon>Vertebrata</taxon>
        <taxon>Euteleostomi</taxon>
        <taxon>Mammalia</taxon>
        <taxon>Eutheria</taxon>
        <taxon>Laurasiatheria</taxon>
        <taxon>Artiodactyla</taxon>
        <taxon>Whippomorpha</taxon>
        <taxon>Cetacea</taxon>
        <taxon>Odontoceti</taxon>
        <taxon>Lipotidae</taxon>
        <taxon>Lipotes</taxon>
    </lineage>
</organism>
<feature type="compositionally biased region" description="Low complexity" evidence="1">
    <location>
        <begin position="195"/>
        <end position="208"/>
    </location>
</feature>
<dbReference type="KEGG" id="lve:103089155"/>
<evidence type="ECO:0000313" key="3">
    <source>
        <dbReference type="RefSeq" id="XP_007451559.1"/>
    </source>
</evidence>
<dbReference type="GeneID" id="103089155"/>
<dbReference type="AlphaFoldDB" id="A0A340WWV0"/>
<sequence>METFWCFVEQAEQIVDVGPRPSFLQEDSVLQHQLLRQKLGVLPQRSPRPRGRLGKAAPAAGTGSGPALPGFRRLGRVLAPPEAPAGPLGSGGGAKVGCTAPRPHPPRDCGGSRPPPQRCPPVTARLQLSGAGAGAAQVRAPPRASGTWNPGYRALTQTRCPRPSCGRPGQPCGGSSFNSRGHRSAPIGAHASGDVAVARRPSPARAGRTNGAGGHGQVIRHHRAGRGGDCDSAAGRGGIAKLGAQPHPGAAHRDSQGKWGLVQLRPEGQVEGWGDAGVQYRDSASSGPAGRGGRGDGADGGSEWKRRGLRRHKEEQPQKWGRWGARKGCRKPQQGRELERRRQEACQVLATGLVG</sequence>
<evidence type="ECO:0000313" key="2">
    <source>
        <dbReference type="Proteomes" id="UP000265300"/>
    </source>
</evidence>
<accession>A0A340WWV0</accession>
<dbReference type="InParanoid" id="A0A340WWV0"/>
<dbReference type="RefSeq" id="XP_007451559.1">
    <property type="nucleotide sequence ID" value="XM_007451497.1"/>
</dbReference>
<feature type="compositionally biased region" description="Basic and acidic residues" evidence="1">
    <location>
        <begin position="293"/>
        <end position="317"/>
    </location>
</feature>
<reference evidence="3" key="1">
    <citation type="submission" date="2025-08" db="UniProtKB">
        <authorList>
            <consortium name="RefSeq"/>
        </authorList>
    </citation>
    <scope>IDENTIFICATION</scope>
</reference>
<proteinExistence type="predicted"/>